<evidence type="ECO:0000313" key="2">
    <source>
        <dbReference type="Proteomes" id="UP000785679"/>
    </source>
</evidence>
<dbReference type="Proteomes" id="UP000785679">
    <property type="component" value="Unassembled WGS sequence"/>
</dbReference>
<name>A0A8J8NRJ1_HALGN</name>
<protein>
    <submittedName>
        <fullName evidence="1">Uncharacterized protein</fullName>
    </submittedName>
</protein>
<dbReference type="EMBL" id="RRYP01008856">
    <property type="protein sequence ID" value="TNV79484.1"/>
    <property type="molecule type" value="Genomic_DNA"/>
</dbReference>
<dbReference type="AlphaFoldDB" id="A0A8J8NRJ1"/>
<reference evidence="1" key="1">
    <citation type="submission" date="2019-06" db="EMBL/GenBank/DDBJ databases">
        <authorList>
            <person name="Zheng W."/>
        </authorList>
    </citation>
    <scope>NUCLEOTIDE SEQUENCE</scope>
    <source>
        <strain evidence="1">QDHG01</strain>
    </source>
</reference>
<proteinExistence type="predicted"/>
<comment type="caution">
    <text evidence="1">The sequence shown here is derived from an EMBL/GenBank/DDBJ whole genome shotgun (WGS) entry which is preliminary data.</text>
</comment>
<accession>A0A8J8NRJ1</accession>
<evidence type="ECO:0000313" key="1">
    <source>
        <dbReference type="EMBL" id="TNV79484.1"/>
    </source>
</evidence>
<sequence length="318" mass="36733">MIKCPINLVTRSQTDLLRHVACFTRTGEVYLIDGETLEIIDHYSMILQEDRIPTIIDVNMSLKQEIICQQNPICMDPLSRGDKLDAKIIRNKLEILALLSLKHGTLLRIFEVLMPLDPSIGLSFKFNNELYHSQYRVDHQFFVPKSVNSMANHENEIFNFNYLILMPHQSQFVHWNSSKCEAIVTLSLRTQSYRSGQYLYSMHEFDHIQAINSKADEQLILLHSNINGPQLIEVKHYSSDSSCMKLITFDKEFSQGKIIVKNHKAGHEKMPSEKHSCLWTVTKGGSQIQILYICYDAEAKWKGMQGKRSFVKQILVDI</sequence>
<gene>
    <name evidence="1" type="ORF">FGO68_gene12588</name>
</gene>
<keyword evidence="2" id="KW-1185">Reference proteome</keyword>
<organism evidence="1 2">
    <name type="scientific">Halteria grandinella</name>
    <dbReference type="NCBI Taxonomy" id="5974"/>
    <lineage>
        <taxon>Eukaryota</taxon>
        <taxon>Sar</taxon>
        <taxon>Alveolata</taxon>
        <taxon>Ciliophora</taxon>
        <taxon>Intramacronucleata</taxon>
        <taxon>Spirotrichea</taxon>
        <taxon>Stichotrichia</taxon>
        <taxon>Sporadotrichida</taxon>
        <taxon>Halteriidae</taxon>
        <taxon>Halteria</taxon>
    </lineage>
</organism>